<dbReference type="InterPro" id="IPR036363">
    <property type="entry name" value="Thiol_cytolysin_ab_sf"/>
</dbReference>
<dbReference type="InterPro" id="IPR001869">
    <property type="entry name" value="Thiol_cytolysin"/>
</dbReference>
<dbReference type="Pfam" id="PF01289">
    <property type="entry name" value="Thiol_cytolysin"/>
    <property type="match status" value="1"/>
</dbReference>
<dbReference type="AlphaFoldDB" id="A0A6N4XA87"/>
<dbReference type="Gene3D" id="3.90.840.10">
    <property type="entry name" value="Thiol-activated cytolysin superfamily/Thiol-activated cytolysin, alpha-beta domain"/>
    <property type="match status" value="1"/>
</dbReference>
<organism evidence="1 2">
    <name type="scientific">Chryseobacterium potabilaquae</name>
    <dbReference type="NCBI Taxonomy" id="2675057"/>
    <lineage>
        <taxon>Bacteria</taxon>
        <taxon>Pseudomonadati</taxon>
        <taxon>Bacteroidota</taxon>
        <taxon>Flavobacteriia</taxon>
        <taxon>Flavobacteriales</taxon>
        <taxon>Weeksellaceae</taxon>
        <taxon>Chryseobacterium group</taxon>
        <taxon>Chryseobacterium</taxon>
    </lineage>
</organism>
<dbReference type="PROSITE" id="PS51257">
    <property type="entry name" value="PROKAR_LIPOPROTEIN"/>
    <property type="match status" value="1"/>
</dbReference>
<dbReference type="GO" id="GO:0015485">
    <property type="term" value="F:cholesterol binding"/>
    <property type="evidence" value="ECO:0007669"/>
    <property type="project" value="InterPro"/>
</dbReference>
<dbReference type="PRINTS" id="PR01400">
    <property type="entry name" value="TACYTOLYSIN"/>
</dbReference>
<protein>
    <submittedName>
        <fullName evidence="1">Perfringolysin O</fullName>
    </submittedName>
</protein>
<sequence length="537" mass="58695">MKIKFSFSIMLLALLFSCNDETLSRPKVTGSASLTSKEAIYDGPASPLKLTIQNGDNVSVGVSGKTDKVCQNKTYNYNKTFDEFTGFTSRTNIIWPGSFIQSETFLTENLAVYPTGENNRNKIDVKIDAIAMGKSGGAKTIDNPTAGNVQQALGELLETYVVSGTTFPANYEVSIQRAYDKTQLQMALNMGYTGLVGNVDSKFNFSFDNSKTYYAVTLKQAFFTFSVDTASKLSFIGSQSWVKNSPFNGNGSPVVIETVTYGRLYSLIYESDSSATELSAALEALYRTPAGFVSGDFSTKYNNVMENTKVYAKQIGGSATDGMDAFLGTMAKNFDQVKDFMKGGAEVSKTNMGAIIHYTAINTNPGFFNVPVTKSVSGNGSYQDCTEKQYTLILKNINYSPLPVIIRGKVNGEEKEIGRFNLAPGRQSPVFLYNKAAESFTYNDVVLTQLDLNEGKAADDIQFDLPWPVEPKSIQYRAAKLGFGDGAQGPLYKNYHDPSKIWIDARVDSDGINGGPKAKLNGNRDAQNNLVIEISTY</sequence>
<evidence type="ECO:0000313" key="1">
    <source>
        <dbReference type="EMBL" id="CAA7196616.1"/>
    </source>
</evidence>
<dbReference type="SUPFAM" id="SSF56978">
    <property type="entry name" value="Perfringolysin"/>
    <property type="match status" value="1"/>
</dbReference>
<name>A0A6N4XA87_9FLAO</name>
<dbReference type="RefSeq" id="WP_162033408.1">
    <property type="nucleotide sequence ID" value="NZ_CACVBR010000027.1"/>
</dbReference>
<dbReference type="InterPro" id="IPR036359">
    <property type="entry name" value="Thiol_cytolysin_sf"/>
</dbReference>
<dbReference type="Gene3D" id="3.40.30.40">
    <property type="entry name" value="Perfringolysin"/>
    <property type="match status" value="1"/>
</dbReference>
<keyword evidence="2" id="KW-1185">Reference proteome</keyword>
<dbReference type="EMBL" id="CACVBR010000027">
    <property type="protein sequence ID" value="CAA7196616.1"/>
    <property type="molecule type" value="Genomic_DNA"/>
</dbReference>
<accession>A0A6N4XA87</accession>
<gene>
    <name evidence="1" type="primary">pfo</name>
    <name evidence="1" type="ORF">CHRY9293_02696</name>
</gene>
<reference evidence="1 2" key="1">
    <citation type="submission" date="2020-01" db="EMBL/GenBank/DDBJ databases">
        <authorList>
            <person name="Rodrigo-Torres L."/>
            <person name="Arahal R. D."/>
            <person name="Lucena T."/>
        </authorList>
    </citation>
    <scope>NUCLEOTIDE SEQUENCE [LARGE SCALE GENOMIC DNA]</scope>
    <source>
        <strain evidence="1 2">CECT 9293</strain>
    </source>
</reference>
<proteinExistence type="predicted"/>
<evidence type="ECO:0000313" key="2">
    <source>
        <dbReference type="Proteomes" id="UP000445144"/>
    </source>
</evidence>
<dbReference type="Proteomes" id="UP000445144">
    <property type="component" value="Unassembled WGS sequence"/>
</dbReference>